<name>A0A9P6D661_9AGAR</name>
<evidence type="ECO:0000313" key="8">
    <source>
        <dbReference type="Proteomes" id="UP000807469"/>
    </source>
</evidence>
<dbReference type="SMART" id="SM00702">
    <property type="entry name" value="P4Hc"/>
    <property type="match status" value="1"/>
</dbReference>
<protein>
    <recommendedName>
        <fullName evidence="6">Prolyl 4-hydroxylase alpha subunit domain-containing protein</fullName>
    </recommendedName>
</protein>
<evidence type="ECO:0000313" key="7">
    <source>
        <dbReference type="EMBL" id="KAF9484600.1"/>
    </source>
</evidence>
<keyword evidence="5" id="KW-0408">Iron</keyword>
<evidence type="ECO:0000259" key="6">
    <source>
        <dbReference type="SMART" id="SM00702"/>
    </source>
</evidence>
<organism evidence="7 8">
    <name type="scientific">Pholiota conissans</name>
    <dbReference type="NCBI Taxonomy" id="109636"/>
    <lineage>
        <taxon>Eukaryota</taxon>
        <taxon>Fungi</taxon>
        <taxon>Dikarya</taxon>
        <taxon>Basidiomycota</taxon>
        <taxon>Agaricomycotina</taxon>
        <taxon>Agaricomycetes</taxon>
        <taxon>Agaricomycetidae</taxon>
        <taxon>Agaricales</taxon>
        <taxon>Agaricineae</taxon>
        <taxon>Strophariaceae</taxon>
        <taxon>Pholiota</taxon>
    </lineage>
</organism>
<dbReference type="GO" id="GO:0004656">
    <property type="term" value="F:procollagen-proline 4-dioxygenase activity"/>
    <property type="evidence" value="ECO:0007669"/>
    <property type="project" value="TreeGrafter"/>
</dbReference>
<evidence type="ECO:0000256" key="1">
    <source>
        <dbReference type="ARBA" id="ARBA00001961"/>
    </source>
</evidence>
<keyword evidence="8" id="KW-1185">Reference proteome</keyword>
<evidence type="ECO:0000256" key="4">
    <source>
        <dbReference type="ARBA" id="ARBA00023002"/>
    </source>
</evidence>
<keyword evidence="2" id="KW-0479">Metal-binding</keyword>
<evidence type="ECO:0000256" key="3">
    <source>
        <dbReference type="ARBA" id="ARBA00022964"/>
    </source>
</evidence>
<evidence type="ECO:0000256" key="5">
    <source>
        <dbReference type="ARBA" id="ARBA00023004"/>
    </source>
</evidence>
<dbReference type="PANTHER" id="PTHR10869">
    <property type="entry name" value="PROLYL 4-HYDROXYLASE ALPHA SUBUNIT"/>
    <property type="match status" value="1"/>
</dbReference>
<keyword evidence="4" id="KW-0560">Oxidoreductase</keyword>
<proteinExistence type="predicted"/>
<sequence>MPAEEIHAPIVDWSKTPLTAAYEGHYVKIIDDVFSPEECAELIALAESDAEWKEAAVHYGLGANQNYVDKEYRDSERILRFDKPVAEKLYQKLRPYVSEVAKIQPGDKWEKIMGRAEKATWECVGINERLSYLKYGIGHFFGPHCDGPLVLPDGRNAGITVQIYLGDEGVEGGATRIYGYDDRYFDVEPKKGRVLIFQQRNVYHSGEKVTKGFKYTLRSDFMFRRVDA</sequence>
<dbReference type="OrthoDB" id="69177at2759"/>
<dbReference type="GO" id="GO:0005506">
    <property type="term" value="F:iron ion binding"/>
    <property type="evidence" value="ECO:0007669"/>
    <property type="project" value="InterPro"/>
</dbReference>
<feature type="domain" description="Prolyl 4-hydroxylase alpha subunit" evidence="6">
    <location>
        <begin position="25"/>
        <end position="222"/>
    </location>
</feature>
<evidence type="ECO:0000256" key="2">
    <source>
        <dbReference type="ARBA" id="ARBA00022723"/>
    </source>
</evidence>
<dbReference type="Proteomes" id="UP000807469">
    <property type="component" value="Unassembled WGS sequence"/>
</dbReference>
<keyword evidence="3" id="KW-0223">Dioxygenase</keyword>
<dbReference type="Gene3D" id="2.60.120.620">
    <property type="entry name" value="q2cbj1_9rhob like domain"/>
    <property type="match status" value="1"/>
</dbReference>
<accession>A0A9P6D661</accession>
<dbReference type="GO" id="GO:0031418">
    <property type="term" value="F:L-ascorbic acid binding"/>
    <property type="evidence" value="ECO:0007669"/>
    <property type="project" value="InterPro"/>
</dbReference>
<dbReference type="InterPro" id="IPR045054">
    <property type="entry name" value="P4HA-like"/>
</dbReference>
<dbReference type="EMBL" id="MU155142">
    <property type="protein sequence ID" value="KAF9484600.1"/>
    <property type="molecule type" value="Genomic_DNA"/>
</dbReference>
<gene>
    <name evidence="7" type="ORF">BDN70DRAFT_910629</name>
</gene>
<dbReference type="InterPro" id="IPR006620">
    <property type="entry name" value="Pro_4_hyd_alph"/>
</dbReference>
<reference evidence="7" key="1">
    <citation type="submission" date="2020-11" db="EMBL/GenBank/DDBJ databases">
        <authorList>
            <consortium name="DOE Joint Genome Institute"/>
            <person name="Ahrendt S."/>
            <person name="Riley R."/>
            <person name="Andreopoulos W."/>
            <person name="Labutti K."/>
            <person name="Pangilinan J."/>
            <person name="Ruiz-Duenas F.J."/>
            <person name="Barrasa J.M."/>
            <person name="Sanchez-Garcia M."/>
            <person name="Camarero S."/>
            <person name="Miyauchi S."/>
            <person name="Serrano A."/>
            <person name="Linde D."/>
            <person name="Babiker R."/>
            <person name="Drula E."/>
            <person name="Ayuso-Fernandez I."/>
            <person name="Pacheco R."/>
            <person name="Padilla G."/>
            <person name="Ferreira P."/>
            <person name="Barriuso J."/>
            <person name="Kellner H."/>
            <person name="Castanera R."/>
            <person name="Alfaro M."/>
            <person name="Ramirez L."/>
            <person name="Pisabarro A.G."/>
            <person name="Kuo A."/>
            <person name="Tritt A."/>
            <person name="Lipzen A."/>
            <person name="He G."/>
            <person name="Yan M."/>
            <person name="Ng V."/>
            <person name="Cullen D."/>
            <person name="Martin F."/>
            <person name="Rosso M.-N."/>
            <person name="Henrissat B."/>
            <person name="Hibbett D."/>
            <person name="Martinez A.T."/>
            <person name="Grigoriev I.V."/>
        </authorList>
    </citation>
    <scope>NUCLEOTIDE SEQUENCE</scope>
    <source>
        <strain evidence="7">CIRM-BRFM 674</strain>
    </source>
</reference>
<dbReference type="SUPFAM" id="SSF51197">
    <property type="entry name" value="Clavaminate synthase-like"/>
    <property type="match status" value="1"/>
</dbReference>
<dbReference type="PANTHER" id="PTHR10869:SF241">
    <property type="entry name" value="FE2OG DIOXYGENASE DOMAIN-CONTAINING PROTEIN"/>
    <property type="match status" value="1"/>
</dbReference>
<dbReference type="InterPro" id="IPR044862">
    <property type="entry name" value="Pro_4_hyd_alph_FE2OG_OXY"/>
</dbReference>
<comment type="cofactor">
    <cofactor evidence="1">
        <name>L-ascorbate</name>
        <dbReference type="ChEBI" id="CHEBI:38290"/>
    </cofactor>
</comment>
<comment type="caution">
    <text evidence="7">The sequence shown here is derived from an EMBL/GenBank/DDBJ whole genome shotgun (WGS) entry which is preliminary data.</text>
</comment>
<dbReference type="AlphaFoldDB" id="A0A9P6D661"/>
<dbReference type="Pfam" id="PF13640">
    <property type="entry name" value="2OG-FeII_Oxy_3"/>
    <property type="match status" value="1"/>
</dbReference>
<dbReference type="GO" id="GO:0005783">
    <property type="term" value="C:endoplasmic reticulum"/>
    <property type="evidence" value="ECO:0007669"/>
    <property type="project" value="TreeGrafter"/>
</dbReference>